<evidence type="ECO:0000256" key="6">
    <source>
        <dbReference type="ARBA" id="ARBA00022705"/>
    </source>
</evidence>
<dbReference type="PANTHER" id="PTHR30478:SF0">
    <property type="entry name" value="BETA SLIDING CLAMP"/>
    <property type="match status" value="1"/>
</dbReference>
<feature type="domain" description="HTH merR-type" evidence="10">
    <location>
        <begin position="1"/>
        <end position="65"/>
    </location>
</feature>
<dbReference type="Gene3D" id="3.10.150.10">
    <property type="entry name" value="DNA Polymerase III, subunit A, domain 2"/>
    <property type="match status" value="2"/>
</dbReference>
<dbReference type="SUPFAM" id="SSF46955">
    <property type="entry name" value="Putative DNA-binding domain"/>
    <property type="match status" value="1"/>
</dbReference>
<dbReference type="PROSITE" id="PS50937">
    <property type="entry name" value="HTH_MERR_2"/>
    <property type="match status" value="1"/>
</dbReference>
<evidence type="ECO:0000256" key="2">
    <source>
        <dbReference type="ARBA" id="ARBA00010752"/>
    </source>
</evidence>
<evidence type="ECO:0000256" key="3">
    <source>
        <dbReference type="ARBA" id="ARBA00022490"/>
    </source>
</evidence>
<evidence type="ECO:0000256" key="4">
    <source>
        <dbReference type="ARBA" id="ARBA00022679"/>
    </source>
</evidence>
<comment type="similarity">
    <text evidence="2">Belongs to the beta sliding clamp family.</text>
</comment>
<dbReference type="CDD" id="cd00140">
    <property type="entry name" value="beta_clamp"/>
    <property type="match status" value="1"/>
</dbReference>
<comment type="subcellular location">
    <subcellularLocation>
        <location evidence="1">Cytoplasm</location>
    </subcellularLocation>
</comment>
<dbReference type="SMART" id="SM00422">
    <property type="entry name" value="HTH_MERR"/>
    <property type="match status" value="1"/>
</dbReference>
<comment type="caution">
    <text evidence="11">The sequence shown here is derived from an EMBL/GenBank/DDBJ whole genome shotgun (WGS) entry which is preliminary data.</text>
</comment>
<evidence type="ECO:0000256" key="8">
    <source>
        <dbReference type="ARBA" id="ARBA00023125"/>
    </source>
</evidence>
<dbReference type="SUPFAM" id="SSF55979">
    <property type="entry name" value="DNA clamp"/>
    <property type="match status" value="2"/>
</dbReference>
<dbReference type="Gene3D" id="1.10.1660.10">
    <property type="match status" value="1"/>
</dbReference>
<evidence type="ECO:0000313" key="12">
    <source>
        <dbReference type="Proteomes" id="UP001597260"/>
    </source>
</evidence>
<reference evidence="12" key="1">
    <citation type="journal article" date="2019" name="Int. J. Syst. Evol. Microbiol.">
        <title>The Global Catalogue of Microorganisms (GCM) 10K type strain sequencing project: providing services to taxonomists for standard genome sequencing and annotation.</title>
        <authorList>
            <consortium name="The Broad Institute Genomics Platform"/>
            <consortium name="The Broad Institute Genome Sequencing Center for Infectious Disease"/>
            <person name="Wu L."/>
            <person name="Ma J."/>
        </authorList>
    </citation>
    <scope>NUCLEOTIDE SEQUENCE [LARGE SCALE GENOMIC DNA]</scope>
    <source>
        <strain evidence="12">JCM 31037</strain>
    </source>
</reference>
<keyword evidence="12" id="KW-1185">Reference proteome</keyword>
<gene>
    <name evidence="11" type="ORF">ACFQ4H_03685</name>
</gene>
<dbReference type="InterPro" id="IPR046938">
    <property type="entry name" value="DNA_clamp_sf"/>
</dbReference>
<keyword evidence="3" id="KW-0963">Cytoplasm</keyword>
<evidence type="ECO:0000259" key="10">
    <source>
        <dbReference type="PROSITE" id="PS50937"/>
    </source>
</evidence>
<dbReference type="RefSeq" id="WP_377567047.1">
    <property type="nucleotide sequence ID" value="NZ_JBHTMP010000003.1"/>
</dbReference>
<keyword evidence="8" id="KW-0238">DNA-binding</keyword>
<evidence type="ECO:0000256" key="7">
    <source>
        <dbReference type="ARBA" id="ARBA00022932"/>
    </source>
</evidence>
<dbReference type="EMBL" id="JBHTMP010000003">
    <property type="protein sequence ID" value="MFD1320187.1"/>
    <property type="molecule type" value="Genomic_DNA"/>
</dbReference>
<dbReference type="InterPro" id="IPR000551">
    <property type="entry name" value="MerR-type_HTH_dom"/>
</dbReference>
<dbReference type="Pfam" id="PF13411">
    <property type="entry name" value="MerR_1"/>
    <property type="match status" value="1"/>
</dbReference>
<keyword evidence="4" id="KW-0808">Transferase</keyword>
<dbReference type="Proteomes" id="UP001597260">
    <property type="component" value="Unassembled WGS sequence"/>
</dbReference>
<dbReference type="InterPro" id="IPR001001">
    <property type="entry name" value="DNA_polIII_beta"/>
</dbReference>
<sequence length="368" mass="38956">MARASGLSVSALRFYDGAGVLMPAEVDRSTGYRWYATEQIGPARMVAGLRRVGMPLAEITEVLGHRADPPAVRRLLDAHLRRLEDGLADARRELSRVHALLDQVELPRATATRLTVPGSALAAAYDAVRFAVSNAADLPMLNGVLIEVESDGLRLVATDRYRLAVAGAAAGQVAGHPARALVPVALFDQVRTLLVDEEPVTVTVAPDTIIFETLAQRLTAVPLDYDFPDYRRLLGDQVRGHGARRVTVDVAALREALAPGVAPTVVREQDGVPYDVALLAVDDAGTLAVVGEEAVFGLEPTAAPGGPGGPGTGVAGYVGVNREFLLDALDAGGQAQLVLELDGPIRPLAIRPPTDERTFSILMPVRLS</sequence>
<dbReference type="InterPro" id="IPR009061">
    <property type="entry name" value="DNA-bd_dom_put_sf"/>
</dbReference>
<dbReference type="InterPro" id="IPR022637">
    <property type="entry name" value="DNA_polIII_beta_cen"/>
</dbReference>
<evidence type="ECO:0000313" key="11">
    <source>
        <dbReference type="EMBL" id="MFD1320187.1"/>
    </source>
</evidence>
<evidence type="ECO:0000256" key="9">
    <source>
        <dbReference type="SAM" id="Coils"/>
    </source>
</evidence>
<keyword evidence="5" id="KW-0548">Nucleotidyltransferase</keyword>
<proteinExistence type="inferred from homology"/>
<evidence type="ECO:0000256" key="1">
    <source>
        <dbReference type="ARBA" id="ARBA00004496"/>
    </source>
</evidence>
<dbReference type="Pfam" id="PF02767">
    <property type="entry name" value="DNA_pol3_beta_2"/>
    <property type="match status" value="1"/>
</dbReference>
<organism evidence="11 12">
    <name type="scientific">Micromonospora sonneratiae</name>
    <dbReference type="NCBI Taxonomy" id="1184706"/>
    <lineage>
        <taxon>Bacteria</taxon>
        <taxon>Bacillati</taxon>
        <taxon>Actinomycetota</taxon>
        <taxon>Actinomycetes</taxon>
        <taxon>Micromonosporales</taxon>
        <taxon>Micromonosporaceae</taxon>
        <taxon>Micromonospora</taxon>
    </lineage>
</organism>
<keyword evidence="9" id="KW-0175">Coiled coil</keyword>
<dbReference type="SMART" id="SM00480">
    <property type="entry name" value="POL3Bc"/>
    <property type="match status" value="1"/>
</dbReference>
<keyword evidence="7" id="KW-0239">DNA-directed DNA polymerase</keyword>
<keyword evidence="6" id="KW-0235">DNA replication</keyword>
<feature type="coiled-coil region" evidence="9">
    <location>
        <begin position="73"/>
        <end position="100"/>
    </location>
</feature>
<name>A0ABW3Y6W5_9ACTN</name>
<dbReference type="PANTHER" id="PTHR30478">
    <property type="entry name" value="DNA POLYMERASE III SUBUNIT BETA"/>
    <property type="match status" value="1"/>
</dbReference>
<evidence type="ECO:0000256" key="5">
    <source>
        <dbReference type="ARBA" id="ARBA00022695"/>
    </source>
</evidence>
<protein>
    <submittedName>
        <fullName evidence="11">MerR family transcriptional regulator</fullName>
    </submittedName>
</protein>
<accession>A0ABW3Y6W5</accession>